<dbReference type="SUPFAM" id="SSF52540">
    <property type="entry name" value="P-loop containing nucleoside triphosphate hydrolases"/>
    <property type="match status" value="1"/>
</dbReference>
<organism evidence="2 3">
    <name type="scientific">Mya arenaria</name>
    <name type="common">Soft-shell clam</name>
    <dbReference type="NCBI Taxonomy" id="6604"/>
    <lineage>
        <taxon>Eukaryota</taxon>
        <taxon>Metazoa</taxon>
        <taxon>Spiralia</taxon>
        <taxon>Lophotrochozoa</taxon>
        <taxon>Mollusca</taxon>
        <taxon>Bivalvia</taxon>
        <taxon>Autobranchia</taxon>
        <taxon>Heteroconchia</taxon>
        <taxon>Euheterodonta</taxon>
        <taxon>Imparidentia</taxon>
        <taxon>Neoheterodontei</taxon>
        <taxon>Myida</taxon>
        <taxon>Myoidea</taxon>
        <taxon>Myidae</taxon>
        <taxon>Mya</taxon>
    </lineage>
</organism>
<dbReference type="PANTHER" id="PTHR10513:SF15">
    <property type="entry name" value="NADH DEHYDROGENASE [UBIQUINONE] 1 ALPHA SUBCOMPLEX SUBUNIT 10, MITOCHONDRIAL"/>
    <property type="match status" value="1"/>
</dbReference>
<gene>
    <name evidence="2" type="ORF">MAR_006530</name>
</gene>
<dbReference type="InterPro" id="IPR050566">
    <property type="entry name" value="Deoxyribonucleoside_kinase"/>
</dbReference>
<feature type="domain" description="Deoxynucleoside kinase" evidence="1">
    <location>
        <begin position="74"/>
        <end position="269"/>
    </location>
</feature>
<evidence type="ECO:0000313" key="3">
    <source>
        <dbReference type="Proteomes" id="UP001164746"/>
    </source>
</evidence>
<dbReference type="Proteomes" id="UP001164746">
    <property type="component" value="Chromosome 1"/>
</dbReference>
<dbReference type="InterPro" id="IPR031314">
    <property type="entry name" value="DNK_dom"/>
</dbReference>
<dbReference type="InterPro" id="IPR027417">
    <property type="entry name" value="P-loop_NTPase"/>
</dbReference>
<evidence type="ECO:0000259" key="1">
    <source>
        <dbReference type="Pfam" id="PF01712"/>
    </source>
</evidence>
<accession>A0ABY7D9N5</accession>
<evidence type="ECO:0000313" key="2">
    <source>
        <dbReference type="EMBL" id="WAQ94059.1"/>
    </source>
</evidence>
<protein>
    <submittedName>
        <fullName evidence="2">NDUAA-like protein</fullName>
    </submittedName>
</protein>
<dbReference type="EMBL" id="CP111012">
    <property type="protein sequence ID" value="WAQ94059.1"/>
    <property type="molecule type" value="Genomic_DNA"/>
</dbReference>
<sequence>MAVARAQLLPLVRACGSVLSRPANFVAPVAVEGQRNLTSNPKYKKPYPSWMPFNFLSSLIDFTSARLNDNSRIIQVDGPPCVGKSLFVDKLAEHFKLRSCHGYQPKDWYMDGDFDTRHLNDFISNPKLKILDVDTFYREETPNLHFSGKQLQVFRQRWYHYADALSHLLSTGIGTVMETSVWSDIVYARTLADMGYFSKKGLQYYEKYRENSCFYLWYPNLIIYLDAPAAWIVAEMKKKNPEYENSPVLNEDYIETLKGNYKKHLLEPMRFNIEQQETLAGAYEVRFNIEQQETLAGAYEVRFNTEQQETLAGAFEVRFNTEQQETLGGANEVSFNTEQQETLDGAYEVRFNTELQETLDGAYEVRFNTELQETLDGAYELFMDLEHMDLISRTLGDYKKFKDWNKTKEEDWSFPELRGNLMCIDKTIDVSPLIPAKGSYLDPAVNK</sequence>
<dbReference type="Pfam" id="PF01712">
    <property type="entry name" value="dNK"/>
    <property type="match status" value="1"/>
</dbReference>
<dbReference type="Gene3D" id="3.40.50.300">
    <property type="entry name" value="P-loop containing nucleotide triphosphate hydrolases"/>
    <property type="match status" value="1"/>
</dbReference>
<keyword evidence="3" id="KW-1185">Reference proteome</keyword>
<proteinExistence type="predicted"/>
<name>A0ABY7D9N5_MYAAR</name>
<dbReference type="PANTHER" id="PTHR10513">
    <property type="entry name" value="DEOXYNUCLEOSIDE KINASE"/>
    <property type="match status" value="1"/>
</dbReference>
<reference evidence="2" key="1">
    <citation type="submission" date="2022-11" db="EMBL/GenBank/DDBJ databases">
        <title>Centuries of genome instability and evolution in soft-shell clam transmissible cancer (bioRxiv).</title>
        <authorList>
            <person name="Hart S.F.M."/>
            <person name="Yonemitsu M.A."/>
            <person name="Giersch R.M."/>
            <person name="Beal B.F."/>
            <person name="Arriagada G."/>
            <person name="Davis B.W."/>
            <person name="Ostrander E.A."/>
            <person name="Goff S.P."/>
            <person name="Metzger M.J."/>
        </authorList>
    </citation>
    <scope>NUCLEOTIDE SEQUENCE</scope>
    <source>
        <strain evidence="2">MELC-2E11</strain>
        <tissue evidence="2">Siphon/mantle</tissue>
    </source>
</reference>